<evidence type="ECO:0000313" key="1">
    <source>
        <dbReference type="EMBL" id="BBE18869.1"/>
    </source>
</evidence>
<protein>
    <submittedName>
        <fullName evidence="1">Uncharacterized protein</fullName>
    </submittedName>
</protein>
<dbReference type="Proteomes" id="UP001193389">
    <property type="component" value="Chromosome"/>
</dbReference>
<reference evidence="1" key="1">
    <citation type="journal article" date="2020" name="Int. J. Syst. Evol. Microbiol.">
        <title>Aquipluma nitroreducens gen. nov. sp. nov., a novel facultatively anaerobic bacterium isolated from a freshwater lake.</title>
        <authorList>
            <person name="Watanabe M."/>
            <person name="Kojima H."/>
            <person name="Fukui M."/>
        </authorList>
    </citation>
    <scope>NUCLEOTIDE SEQUENCE</scope>
    <source>
        <strain evidence="1">MeG22</strain>
    </source>
</reference>
<gene>
    <name evidence="1" type="ORF">AQPE_3039</name>
</gene>
<keyword evidence="2" id="KW-1185">Reference proteome</keyword>
<dbReference type="EMBL" id="AP018694">
    <property type="protein sequence ID" value="BBE18869.1"/>
    <property type="molecule type" value="Genomic_DNA"/>
</dbReference>
<accession>A0A5K7SBL3</accession>
<sequence length="46" mass="5065">MRVGSQKSEVRSKTNIDLAISFAVGFSQRVEGIKINEFSSVGAKYE</sequence>
<evidence type="ECO:0000313" key="2">
    <source>
        <dbReference type="Proteomes" id="UP001193389"/>
    </source>
</evidence>
<proteinExistence type="predicted"/>
<dbReference type="KEGG" id="anf:AQPE_3039"/>
<organism evidence="1 2">
    <name type="scientific">Aquipluma nitroreducens</name>
    <dbReference type="NCBI Taxonomy" id="2010828"/>
    <lineage>
        <taxon>Bacteria</taxon>
        <taxon>Pseudomonadati</taxon>
        <taxon>Bacteroidota</taxon>
        <taxon>Bacteroidia</taxon>
        <taxon>Marinilabiliales</taxon>
        <taxon>Prolixibacteraceae</taxon>
        <taxon>Aquipluma</taxon>
    </lineage>
</organism>
<name>A0A5K7SBL3_9BACT</name>
<dbReference type="AlphaFoldDB" id="A0A5K7SBL3"/>